<evidence type="ECO:0000256" key="4">
    <source>
        <dbReference type="ARBA" id="ARBA00022496"/>
    </source>
</evidence>
<dbReference type="Pfam" id="PF00005">
    <property type="entry name" value="ABC_tran"/>
    <property type="match status" value="1"/>
</dbReference>
<reference evidence="11 12" key="1">
    <citation type="submission" date="2014-07" db="EMBL/GenBank/DDBJ databases">
        <title>Complete genome sequence of a moderately halophilic bacterium Terribacillus aidingensis MP602, isolated from Cryptomeria fortunei in Tianmu mountain in China.</title>
        <authorList>
            <person name="Wang Y."/>
            <person name="Lu P."/>
            <person name="Zhang L."/>
        </authorList>
    </citation>
    <scope>NUCLEOTIDE SEQUENCE [LARGE SCALE GENOMIC DNA]</scope>
    <source>
        <strain evidence="11 12">MP602</strain>
    </source>
</reference>
<dbReference type="FunFam" id="3.40.50.300:FF:000134">
    <property type="entry name" value="Iron-enterobactin ABC transporter ATP-binding protein"/>
    <property type="match status" value="1"/>
</dbReference>
<comment type="subcellular location">
    <subcellularLocation>
        <location evidence="1">Cell membrane</location>
        <topology evidence="1">Peripheral membrane protein</topology>
    </subcellularLocation>
</comment>
<dbReference type="EMBL" id="CP008876">
    <property type="protein sequence ID" value="AIF67436.1"/>
    <property type="molecule type" value="Genomic_DNA"/>
</dbReference>
<gene>
    <name evidence="11" type="ORF">GZ22_12840</name>
</gene>
<dbReference type="InterPro" id="IPR003593">
    <property type="entry name" value="AAA+_ATPase"/>
</dbReference>
<evidence type="ECO:0000256" key="6">
    <source>
        <dbReference type="ARBA" id="ARBA00022840"/>
    </source>
</evidence>
<organism evidence="11 12">
    <name type="scientific">Terribacillus saccharophilus</name>
    <dbReference type="NCBI Taxonomy" id="361277"/>
    <lineage>
        <taxon>Bacteria</taxon>
        <taxon>Bacillati</taxon>
        <taxon>Bacillota</taxon>
        <taxon>Bacilli</taxon>
        <taxon>Bacillales</taxon>
        <taxon>Bacillaceae</taxon>
        <taxon>Terribacillus</taxon>
    </lineage>
</organism>
<dbReference type="GeneID" id="34219893"/>
<dbReference type="InterPro" id="IPR027417">
    <property type="entry name" value="P-loop_NTPase"/>
</dbReference>
<evidence type="ECO:0000256" key="8">
    <source>
        <dbReference type="ARBA" id="ARBA00023065"/>
    </source>
</evidence>
<dbReference type="HOGENOM" id="CLU_000604_1_11_9"/>
<evidence type="ECO:0000256" key="1">
    <source>
        <dbReference type="ARBA" id="ARBA00004202"/>
    </source>
</evidence>
<keyword evidence="2" id="KW-0813">Transport</keyword>
<dbReference type="InterPro" id="IPR051535">
    <property type="entry name" value="Siderophore_ABC-ATPase"/>
</dbReference>
<dbReference type="PANTHER" id="PTHR42771">
    <property type="entry name" value="IRON(3+)-HYDROXAMATE IMPORT ATP-BINDING PROTEIN FHUC"/>
    <property type="match status" value="1"/>
</dbReference>
<evidence type="ECO:0000256" key="7">
    <source>
        <dbReference type="ARBA" id="ARBA00023004"/>
    </source>
</evidence>
<dbReference type="RefSeq" id="WP_038563005.1">
    <property type="nucleotide sequence ID" value="NZ_CP008876.1"/>
</dbReference>
<evidence type="ECO:0000256" key="2">
    <source>
        <dbReference type="ARBA" id="ARBA00022448"/>
    </source>
</evidence>
<keyword evidence="3" id="KW-1003">Cell membrane</keyword>
<dbReference type="InterPro" id="IPR017871">
    <property type="entry name" value="ABC_transporter-like_CS"/>
</dbReference>
<evidence type="ECO:0000256" key="9">
    <source>
        <dbReference type="ARBA" id="ARBA00023136"/>
    </source>
</evidence>
<dbReference type="InterPro" id="IPR003439">
    <property type="entry name" value="ABC_transporter-like_ATP-bd"/>
</dbReference>
<keyword evidence="7" id="KW-0408">Iron</keyword>
<evidence type="ECO:0000256" key="3">
    <source>
        <dbReference type="ARBA" id="ARBA00022475"/>
    </source>
</evidence>
<sequence>MAIASLQDITIQRGNIVTLQASLDIPEGKITGIIGPNGSGKSTLLHSISSLLKLSSGKVEVKGHDVKKLKRNELAKQVTLLKQSEPIPMDFIVQDIVQFGRLPYQNNWQRERDEDSRLVAWAMEECRISHLADRQVETLSGGERQRVLIAMAIVQQTDILLLDEPTTYLDVAHQLDLLHLLQKLNREIGISIVLVLHDLNQAIQFSDFLVVMQKGAIYQTGIPGEIMTSELLKDVFQLQAAITNQADKLWINPIGVYL</sequence>
<dbReference type="Proteomes" id="UP000027980">
    <property type="component" value="Chromosome"/>
</dbReference>
<dbReference type="GO" id="GO:0005524">
    <property type="term" value="F:ATP binding"/>
    <property type="evidence" value="ECO:0007669"/>
    <property type="project" value="UniProtKB-KW"/>
</dbReference>
<dbReference type="GO" id="GO:0006826">
    <property type="term" value="P:iron ion transport"/>
    <property type="evidence" value="ECO:0007669"/>
    <property type="project" value="UniProtKB-KW"/>
</dbReference>
<dbReference type="PANTHER" id="PTHR42771:SF4">
    <property type="entry name" value="IRON(3+)-HYDROXAMATE IMPORT ATP-BINDING PROTEIN FHUC"/>
    <property type="match status" value="1"/>
</dbReference>
<dbReference type="SUPFAM" id="SSF52540">
    <property type="entry name" value="P-loop containing nucleoside triphosphate hydrolases"/>
    <property type="match status" value="1"/>
</dbReference>
<protein>
    <recommendedName>
        <fullName evidence="10">ABC transporter domain-containing protein</fullName>
    </recommendedName>
</protein>
<keyword evidence="5" id="KW-0547">Nucleotide-binding</keyword>
<keyword evidence="4" id="KW-0410">Iron transport</keyword>
<accession>A0A075LMR5</accession>
<dbReference type="SMART" id="SM00382">
    <property type="entry name" value="AAA"/>
    <property type="match status" value="1"/>
</dbReference>
<dbReference type="GO" id="GO:0005886">
    <property type="term" value="C:plasma membrane"/>
    <property type="evidence" value="ECO:0007669"/>
    <property type="project" value="UniProtKB-SubCell"/>
</dbReference>
<keyword evidence="6" id="KW-0067">ATP-binding</keyword>
<dbReference type="AlphaFoldDB" id="A0A075LMR5"/>
<dbReference type="Gene3D" id="3.40.50.300">
    <property type="entry name" value="P-loop containing nucleotide triphosphate hydrolases"/>
    <property type="match status" value="1"/>
</dbReference>
<dbReference type="CDD" id="cd03214">
    <property type="entry name" value="ABC_Iron-Siderophores_B12_Hemin"/>
    <property type="match status" value="1"/>
</dbReference>
<dbReference type="KEGG" id="tap:GZ22_12840"/>
<dbReference type="PROSITE" id="PS00211">
    <property type="entry name" value="ABC_TRANSPORTER_1"/>
    <property type="match status" value="1"/>
</dbReference>
<proteinExistence type="predicted"/>
<keyword evidence="8" id="KW-0406">Ion transport</keyword>
<evidence type="ECO:0000313" key="11">
    <source>
        <dbReference type="EMBL" id="AIF67436.1"/>
    </source>
</evidence>
<evidence type="ECO:0000313" key="12">
    <source>
        <dbReference type="Proteomes" id="UP000027980"/>
    </source>
</evidence>
<dbReference type="OrthoDB" id="9785080at2"/>
<evidence type="ECO:0000259" key="10">
    <source>
        <dbReference type="PROSITE" id="PS50893"/>
    </source>
</evidence>
<dbReference type="GO" id="GO:0016887">
    <property type="term" value="F:ATP hydrolysis activity"/>
    <property type="evidence" value="ECO:0007669"/>
    <property type="project" value="InterPro"/>
</dbReference>
<feature type="domain" description="ABC transporter" evidence="10">
    <location>
        <begin position="1"/>
        <end position="239"/>
    </location>
</feature>
<evidence type="ECO:0000256" key="5">
    <source>
        <dbReference type="ARBA" id="ARBA00022741"/>
    </source>
</evidence>
<keyword evidence="9" id="KW-0472">Membrane</keyword>
<name>A0A075LMR5_9BACI</name>
<dbReference type="PROSITE" id="PS50893">
    <property type="entry name" value="ABC_TRANSPORTER_2"/>
    <property type="match status" value="1"/>
</dbReference>